<dbReference type="Pfam" id="PF14534">
    <property type="entry name" value="DUF4440"/>
    <property type="match status" value="1"/>
</dbReference>
<dbReference type="EMBL" id="JAMGBB010000001">
    <property type="protein sequence ID" value="MCL6740368.1"/>
    <property type="molecule type" value="Genomic_DNA"/>
</dbReference>
<sequence>MIFVFFGIFGAAPLLAEPPAATADIFRDLVQRRLSAYASGDADTYLSLIDPQFVHIYDNGRRRTYSEISEMVRGLGNQDARHRVENVNFRLVGDLAIADVIVVEYIYGLELRWRETDVFRPDQGRWRFLHHQETAILGAPEPVLIDEATLQDYVGRYQHPDGVIEVISREGTKLFSQMEGDASRNALVTIGADAFAFPGDAVFTYFGRDRTGKVTQLNMRHLTGKIVVARKIGSINAR</sequence>
<evidence type="ECO:0000256" key="1">
    <source>
        <dbReference type="SAM" id="SignalP"/>
    </source>
</evidence>
<proteinExistence type="predicted"/>
<feature type="chain" id="PRO_5047018037" evidence="1">
    <location>
        <begin position="17"/>
        <end position="238"/>
    </location>
</feature>
<evidence type="ECO:0000259" key="2">
    <source>
        <dbReference type="Pfam" id="PF14534"/>
    </source>
</evidence>
<evidence type="ECO:0000313" key="3">
    <source>
        <dbReference type="EMBL" id="MCL6740368.1"/>
    </source>
</evidence>
<comment type="caution">
    <text evidence="3">The sequence shown here is derived from an EMBL/GenBank/DDBJ whole genome shotgun (WGS) entry which is preliminary data.</text>
</comment>
<dbReference type="Gene3D" id="3.10.450.50">
    <property type="match status" value="1"/>
</dbReference>
<name>A0ABT0S7N6_9SPHN</name>
<keyword evidence="4" id="KW-1185">Reference proteome</keyword>
<dbReference type="SUPFAM" id="SSF54427">
    <property type="entry name" value="NTF2-like"/>
    <property type="match status" value="1"/>
</dbReference>
<dbReference type="InterPro" id="IPR032710">
    <property type="entry name" value="NTF2-like_dom_sf"/>
</dbReference>
<gene>
    <name evidence="3" type="ORF">LZ518_04390</name>
</gene>
<accession>A0ABT0S7N6</accession>
<dbReference type="Proteomes" id="UP001165383">
    <property type="component" value="Unassembled WGS sequence"/>
</dbReference>
<feature type="domain" description="DUF4440" evidence="2">
    <location>
        <begin position="27"/>
        <end position="127"/>
    </location>
</feature>
<feature type="signal peptide" evidence="1">
    <location>
        <begin position="1"/>
        <end position="16"/>
    </location>
</feature>
<dbReference type="InterPro" id="IPR027843">
    <property type="entry name" value="DUF4440"/>
</dbReference>
<protein>
    <submittedName>
        <fullName evidence="3">DUF4440 domain-containing protein</fullName>
    </submittedName>
</protein>
<keyword evidence="1" id="KW-0732">Signal</keyword>
<organism evidence="3 4">
    <name type="scientific">Sphingomonas brevis</name>
    <dbReference type="NCBI Taxonomy" id="2908206"/>
    <lineage>
        <taxon>Bacteria</taxon>
        <taxon>Pseudomonadati</taxon>
        <taxon>Pseudomonadota</taxon>
        <taxon>Alphaproteobacteria</taxon>
        <taxon>Sphingomonadales</taxon>
        <taxon>Sphingomonadaceae</taxon>
        <taxon>Sphingomonas</taxon>
    </lineage>
</organism>
<evidence type="ECO:0000313" key="4">
    <source>
        <dbReference type="Proteomes" id="UP001165383"/>
    </source>
</evidence>
<dbReference type="RefSeq" id="WP_249916499.1">
    <property type="nucleotide sequence ID" value="NZ_JAMGBB010000001.1"/>
</dbReference>
<reference evidence="3" key="1">
    <citation type="submission" date="2022-05" db="EMBL/GenBank/DDBJ databases">
        <authorList>
            <person name="Jo J.-H."/>
            <person name="Im W.-T."/>
        </authorList>
    </citation>
    <scope>NUCLEOTIDE SEQUENCE</scope>
    <source>
        <strain evidence="3">RB56-2</strain>
    </source>
</reference>